<dbReference type="CDD" id="cd06257">
    <property type="entry name" value="DnaJ"/>
    <property type="match status" value="1"/>
</dbReference>
<dbReference type="Proteomes" id="UP001189624">
    <property type="component" value="Chromosome 1"/>
</dbReference>
<evidence type="ECO:0008006" key="3">
    <source>
        <dbReference type="Google" id="ProtNLM"/>
    </source>
</evidence>
<evidence type="ECO:0000313" key="2">
    <source>
        <dbReference type="Proteomes" id="UP001189624"/>
    </source>
</evidence>
<dbReference type="AlphaFoldDB" id="A0AA86V6V0"/>
<dbReference type="SUPFAM" id="SSF46565">
    <property type="entry name" value="Chaperone J-domain"/>
    <property type="match status" value="1"/>
</dbReference>
<dbReference type="PANTHER" id="PTHR44743">
    <property type="entry name" value="PUTATIVE, EXPRESSED-RELATED"/>
    <property type="match status" value="1"/>
</dbReference>
<dbReference type="EMBL" id="OY731398">
    <property type="protein sequence ID" value="CAJ1876545.1"/>
    <property type="molecule type" value="Genomic_DNA"/>
</dbReference>
<reference evidence="1" key="1">
    <citation type="submission" date="2023-10" db="EMBL/GenBank/DDBJ databases">
        <authorList>
            <person name="Domelevo Entfellner J.-B."/>
        </authorList>
    </citation>
    <scope>NUCLEOTIDE SEQUENCE</scope>
</reference>
<proteinExistence type="predicted"/>
<gene>
    <name evidence="1" type="ORF">AYBTSS11_LOCUS2566</name>
</gene>
<protein>
    <recommendedName>
        <fullName evidence="3">J domain-containing protein</fullName>
    </recommendedName>
</protein>
<evidence type="ECO:0000313" key="1">
    <source>
        <dbReference type="EMBL" id="CAJ1876545.1"/>
    </source>
</evidence>
<dbReference type="InterPro" id="IPR001623">
    <property type="entry name" value="DnaJ_domain"/>
</dbReference>
<name>A0AA86V6V0_9FABA</name>
<organism evidence="1 2">
    <name type="scientific">Sphenostylis stenocarpa</name>
    <dbReference type="NCBI Taxonomy" id="92480"/>
    <lineage>
        <taxon>Eukaryota</taxon>
        <taxon>Viridiplantae</taxon>
        <taxon>Streptophyta</taxon>
        <taxon>Embryophyta</taxon>
        <taxon>Tracheophyta</taxon>
        <taxon>Spermatophyta</taxon>
        <taxon>Magnoliopsida</taxon>
        <taxon>eudicotyledons</taxon>
        <taxon>Gunneridae</taxon>
        <taxon>Pentapetalae</taxon>
        <taxon>rosids</taxon>
        <taxon>fabids</taxon>
        <taxon>Fabales</taxon>
        <taxon>Fabaceae</taxon>
        <taxon>Papilionoideae</taxon>
        <taxon>50 kb inversion clade</taxon>
        <taxon>NPAAA clade</taxon>
        <taxon>indigoferoid/millettioid clade</taxon>
        <taxon>Phaseoleae</taxon>
        <taxon>Sphenostylis</taxon>
    </lineage>
</organism>
<dbReference type="InterPro" id="IPR036869">
    <property type="entry name" value="J_dom_sf"/>
</dbReference>
<dbReference type="Gene3D" id="1.10.287.110">
    <property type="entry name" value="DnaJ domain"/>
    <property type="match status" value="1"/>
</dbReference>
<dbReference type="PANTHER" id="PTHR44743:SF12">
    <property type="entry name" value="J DOMAIN-CONTAINING PROTEIN"/>
    <property type="match status" value="1"/>
</dbReference>
<sequence>MALKWHPDRWSKDPKFALEAKKRFQHIQEAYSGALSGQIERLEEKEIYDAGLFGLIGEDDDEVGFINGLDDAEYEKGTLEDLQGLLMDMMEDNEEIGMFPSSRVEWDNAQPLMELVATRNPSDLVKSSCLPTEKRKSIRIKTTDLTFGYWTPTFQPCSSKSSS</sequence>
<dbReference type="Gramene" id="rna-AYBTSS11_LOCUS2566">
    <property type="protein sequence ID" value="CAJ1876545.1"/>
    <property type="gene ID" value="gene-AYBTSS11_LOCUS2566"/>
</dbReference>
<keyword evidence="2" id="KW-1185">Reference proteome</keyword>
<accession>A0AA86V6V0</accession>